<evidence type="ECO:0000256" key="4">
    <source>
        <dbReference type="ARBA" id="ARBA00022980"/>
    </source>
</evidence>
<dbReference type="PANTHER" id="PTHR10744:SF1">
    <property type="entry name" value="SMALL RIBOSOMAL SUBUNIT PROTEIN US17M"/>
    <property type="match status" value="1"/>
</dbReference>
<proteinExistence type="inferred from homology"/>
<accession>A0A1F6MHL8</accession>
<reference evidence="7 8" key="1">
    <citation type="journal article" date="2016" name="Nat. Commun.">
        <title>Thousands of microbial genomes shed light on interconnected biogeochemical processes in an aquifer system.</title>
        <authorList>
            <person name="Anantharaman K."/>
            <person name="Brown C.T."/>
            <person name="Hug L.A."/>
            <person name="Sharon I."/>
            <person name="Castelle C.J."/>
            <person name="Probst A.J."/>
            <person name="Thomas B.C."/>
            <person name="Singh A."/>
            <person name="Wilkins M.J."/>
            <person name="Karaoz U."/>
            <person name="Brodie E.L."/>
            <person name="Williams K.H."/>
            <person name="Hubbard S.S."/>
            <person name="Banfield J.F."/>
        </authorList>
    </citation>
    <scope>NUCLEOTIDE SEQUENCE [LARGE SCALE GENOMIC DNA]</scope>
</reference>
<dbReference type="InterPro" id="IPR012340">
    <property type="entry name" value="NA-bd_OB-fold"/>
</dbReference>
<dbReference type="InterPro" id="IPR000266">
    <property type="entry name" value="Ribosomal_uS17"/>
</dbReference>
<dbReference type="SUPFAM" id="SSF50249">
    <property type="entry name" value="Nucleic acid-binding proteins"/>
    <property type="match status" value="1"/>
</dbReference>
<dbReference type="PRINTS" id="PR00973">
    <property type="entry name" value="RIBOSOMALS17"/>
</dbReference>
<evidence type="ECO:0000256" key="1">
    <source>
        <dbReference type="ARBA" id="ARBA00010254"/>
    </source>
</evidence>
<dbReference type="GO" id="GO:0019843">
    <property type="term" value="F:rRNA binding"/>
    <property type="evidence" value="ECO:0007669"/>
    <property type="project" value="UniProtKB-UniRule"/>
</dbReference>
<dbReference type="NCBIfam" id="NF004123">
    <property type="entry name" value="PRK05610.1"/>
    <property type="match status" value="1"/>
</dbReference>
<dbReference type="CDD" id="cd00364">
    <property type="entry name" value="Ribosomal_uS17"/>
    <property type="match status" value="1"/>
</dbReference>
<dbReference type="HAMAP" id="MF_01345_B">
    <property type="entry name" value="Ribosomal_uS17_B"/>
    <property type="match status" value="1"/>
</dbReference>
<comment type="subunit">
    <text evidence="6">Part of the 30S ribosomal subunit.</text>
</comment>
<keyword evidence="4 6" id="KW-0689">Ribosomal protein</keyword>
<keyword evidence="3 6" id="KW-0694">RNA-binding</keyword>
<dbReference type="NCBIfam" id="TIGR03635">
    <property type="entry name" value="uS17_bact"/>
    <property type="match status" value="1"/>
</dbReference>
<dbReference type="GO" id="GO:0022627">
    <property type="term" value="C:cytosolic small ribosomal subunit"/>
    <property type="evidence" value="ECO:0007669"/>
    <property type="project" value="UniProtKB-UniRule"/>
</dbReference>
<evidence type="ECO:0000256" key="2">
    <source>
        <dbReference type="ARBA" id="ARBA00022730"/>
    </source>
</evidence>
<keyword evidence="2 6" id="KW-0699">rRNA-binding</keyword>
<dbReference type="GO" id="GO:0006412">
    <property type="term" value="P:translation"/>
    <property type="evidence" value="ECO:0007669"/>
    <property type="project" value="UniProtKB-UniRule"/>
</dbReference>
<evidence type="ECO:0000256" key="3">
    <source>
        <dbReference type="ARBA" id="ARBA00022884"/>
    </source>
</evidence>
<sequence length="84" mass="10012">MPNEKTRVIRRQFQGDVVGVPKDKTIHVLVKSMKVHPKYQKRYARSYTYAVHDEKNEARAGDRVSFQECRPLSKTKRWRLIQIL</sequence>
<dbReference type="Gene3D" id="2.40.50.140">
    <property type="entry name" value="Nucleic acid-binding proteins"/>
    <property type="match status" value="1"/>
</dbReference>
<dbReference type="GO" id="GO:0003735">
    <property type="term" value="F:structural constituent of ribosome"/>
    <property type="evidence" value="ECO:0007669"/>
    <property type="project" value="UniProtKB-UniRule"/>
</dbReference>
<comment type="similarity">
    <text evidence="1 6">Belongs to the universal ribosomal protein uS17 family.</text>
</comment>
<dbReference type="Pfam" id="PF00366">
    <property type="entry name" value="Ribosomal_S17"/>
    <property type="match status" value="1"/>
</dbReference>
<evidence type="ECO:0000256" key="5">
    <source>
        <dbReference type="ARBA" id="ARBA00023274"/>
    </source>
</evidence>
<name>A0A1F6MHL8_9BACT</name>
<dbReference type="Proteomes" id="UP000177457">
    <property type="component" value="Unassembled WGS sequence"/>
</dbReference>
<dbReference type="PANTHER" id="PTHR10744">
    <property type="entry name" value="40S RIBOSOMAL PROTEIN S11 FAMILY MEMBER"/>
    <property type="match status" value="1"/>
</dbReference>
<evidence type="ECO:0000313" key="8">
    <source>
        <dbReference type="Proteomes" id="UP000177457"/>
    </source>
</evidence>
<organism evidence="7 8">
    <name type="scientific">Candidatus Magasanikbacteria bacterium RIFCSPHIGHO2_02_FULL_51_14</name>
    <dbReference type="NCBI Taxonomy" id="1798683"/>
    <lineage>
        <taxon>Bacteria</taxon>
        <taxon>Candidatus Magasanikiibacteriota</taxon>
    </lineage>
</organism>
<dbReference type="InterPro" id="IPR019984">
    <property type="entry name" value="Ribosomal_uS17_bact/chlr"/>
</dbReference>
<dbReference type="AlphaFoldDB" id="A0A1F6MHL8"/>
<comment type="caution">
    <text evidence="7">The sequence shown here is derived from an EMBL/GenBank/DDBJ whole genome shotgun (WGS) entry which is preliminary data.</text>
</comment>
<dbReference type="EMBL" id="MFQE01000032">
    <property type="protein sequence ID" value="OGH71146.1"/>
    <property type="molecule type" value="Genomic_DNA"/>
</dbReference>
<dbReference type="STRING" id="1798683.A3C90_01445"/>
<protein>
    <recommendedName>
        <fullName evidence="6">Small ribosomal subunit protein uS17</fullName>
    </recommendedName>
</protein>
<evidence type="ECO:0000256" key="6">
    <source>
        <dbReference type="HAMAP-Rule" id="MF_01345"/>
    </source>
</evidence>
<evidence type="ECO:0000313" key="7">
    <source>
        <dbReference type="EMBL" id="OGH71146.1"/>
    </source>
</evidence>
<keyword evidence="5 6" id="KW-0687">Ribonucleoprotein</keyword>
<comment type="function">
    <text evidence="6">One of the primary rRNA binding proteins, it binds specifically to the 5'-end of 16S ribosomal RNA.</text>
</comment>
<gene>
    <name evidence="6" type="primary">rpsQ</name>
    <name evidence="7" type="ORF">A3C90_01445</name>
</gene>